<dbReference type="OrthoDB" id="3615644at2"/>
<sequence>MSRHLSSVGDDEPDKPCLVLSNGEWWHGTLVWEPAKRADGLWWARVTYRRDGELVTEVRSQHDLRAQ</sequence>
<dbReference type="Proteomes" id="UP000093053">
    <property type="component" value="Chromosome"/>
</dbReference>
<name>A0A1B2HCF0_9PSEU</name>
<dbReference type="AlphaFoldDB" id="A0A1B2HCF0"/>
<dbReference type="EMBL" id="CP016793">
    <property type="protein sequence ID" value="ANZ35383.1"/>
    <property type="molecule type" value="Genomic_DNA"/>
</dbReference>
<keyword evidence="2" id="KW-1185">Reference proteome</keyword>
<accession>A0A1B2HCF0</accession>
<evidence type="ECO:0000313" key="2">
    <source>
        <dbReference type="Proteomes" id="UP000093053"/>
    </source>
</evidence>
<dbReference type="RefSeq" id="WP_065913798.1">
    <property type="nucleotide sequence ID" value="NZ_CP016793.1"/>
</dbReference>
<dbReference type="KEGG" id="led:BBK82_04055"/>
<gene>
    <name evidence="1" type="ORF">BBK82_04055</name>
</gene>
<evidence type="ECO:0008006" key="3">
    <source>
        <dbReference type="Google" id="ProtNLM"/>
    </source>
</evidence>
<protein>
    <recommendedName>
        <fullName evidence="3">Agenet-like domain-containing protein</fullName>
    </recommendedName>
</protein>
<proteinExistence type="predicted"/>
<evidence type="ECO:0000313" key="1">
    <source>
        <dbReference type="EMBL" id="ANZ35383.1"/>
    </source>
</evidence>
<reference evidence="1 2" key="1">
    <citation type="submission" date="2016-07" db="EMBL/GenBank/DDBJ databases">
        <title>Complete genome sequence of the Lentzea guizhouensis DHS C013.</title>
        <authorList>
            <person name="Cao C."/>
        </authorList>
    </citation>
    <scope>NUCLEOTIDE SEQUENCE [LARGE SCALE GENOMIC DNA]</scope>
    <source>
        <strain evidence="1 2">DHS C013</strain>
    </source>
</reference>
<organism evidence="1 2">
    <name type="scientific">Lentzea guizhouensis</name>
    <dbReference type="NCBI Taxonomy" id="1586287"/>
    <lineage>
        <taxon>Bacteria</taxon>
        <taxon>Bacillati</taxon>
        <taxon>Actinomycetota</taxon>
        <taxon>Actinomycetes</taxon>
        <taxon>Pseudonocardiales</taxon>
        <taxon>Pseudonocardiaceae</taxon>
        <taxon>Lentzea</taxon>
    </lineage>
</organism>
<dbReference type="STRING" id="1586287.BBK82_04055"/>